<dbReference type="Gene3D" id="3.30.160.60">
    <property type="entry name" value="Classic Zinc Finger"/>
    <property type="match status" value="2"/>
</dbReference>
<evidence type="ECO:0000256" key="1">
    <source>
        <dbReference type="ARBA" id="ARBA00004123"/>
    </source>
</evidence>
<reference evidence="13 14" key="1">
    <citation type="submission" date="2019-09" db="EMBL/GenBank/DDBJ databases">
        <title>Bird 10,000 Genomes (B10K) Project - Family phase.</title>
        <authorList>
            <person name="Zhang G."/>
        </authorList>
    </citation>
    <scope>NUCLEOTIDE SEQUENCE [LARGE SCALE GENOMIC DNA]</scope>
    <source>
        <strain evidence="13">B10K-DU-001-35</strain>
        <tissue evidence="13">Muscle</tissue>
    </source>
</reference>
<evidence type="ECO:0000313" key="14">
    <source>
        <dbReference type="Proteomes" id="UP000558164"/>
    </source>
</evidence>
<dbReference type="SUPFAM" id="SSF57667">
    <property type="entry name" value="beta-beta-alpha zinc fingers"/>
    <property type="match status" value="1"/>
</dbReference>
<keyword evidence="9" id="KW-0539">Nucleus</keyword>
<name>A0A7L0VL48_9PASE</name>
<dbReference type="OrthoDB" id="9893417at2759"/>
<dbReference type="GO" id="GO:0000978">
    <property type="term" value="F:RNA polymerase II cis-regulatory region sequence-specific DNA binding"/>
    <property type="evidence" value="ECO:0007669"/>
    <property type="project" value="TreeGrafter"/>
</dbReference>
<dbReference type="FunFam" id="3.30.160.60:FF:000176">
    <property type="entry name" value="zinc finger protein 70"/>
    <property type="match status" value="1"/>
</dbReference>
<feature type="domain" description="C2H2-type" evidence="12">
    <location>
        <begin position="28"/>
        <end position="55"/>
    </location>
</feature>
<feature type="compositionally biased region" description="Gly residues" evidence="11">
    <location>
        <begin position="1"/>
        <end position="11"/>
    </location>
</feature>
<keyword evidence="14" id="KW-1185">Reference proteome</keyword>
<feature type="non-terminal residue" evidence="13">
    <location>
        <position position="78"/>
    </location>
</feature>
<dbReference type="GO" id="GO:0008270">
    <property type="term" value="F:zinc ion binding"/>
    <property type="evidence" value="ECO:0007669"/>
    <property type="project" value="UniProtKB-KW"/>
</dbReference>
<protein>
    <submittedName>
        <fullName evidence="13">ZN180 protein</fullName>
    </submittedName>
</protein>
<dbReference type="InterPro" id="IPR013087">
    <property type="entry name" value="Znf_C2H2_type"/>
</dbReference>
<dbReference type="PANTHER" id="PTHR23226:SF317">
    <property type="entry name" value="ZINC FINGER PROTEIN 329"/>
    <property type="match status" value="1"/>
</dbReference>
<keyword evidence="7" id="KW-0805">Transcription regulation</keyword>
<evidence type="ECO:0000256" key="10">
    <source>
        <dbReference type="PROSITE-ProRule" id="PRU00042"/>
    </source>
</evidence>
<gene>
    <name evidence="13" type="primary">Znf180_4</name>
    <name evidence="13" type="ORF">LEPASP_R04481</name>
</gene>
<evidence type="ECO:0000256" key="8">
    <source>
        <dbReference type="ARBA" id="ARBA00023163"/>
    </source>
</evidence>
<evidence type="ECO:0000256" key="6">
    <source>
        <dbReference type="ARBA" id="ARBA00022833"/>
    </source>
</evidence>
<feature type="compositionally biased region" description="Basic and acidic residues" evidence="11">
    <location>
        <begin position="16"/>
        <end position="25"/>
    </location>
</feature>
<dbReference type="PROSITE" id="PS50157">
    <property type="entry name" value="ZINC_FINGER_C2H2_2"/>
    <property type="match status" value="2"/>
</dbReference>
<dbReference type="GO" id="GO:0000981">
    <property type="term" value="F:DNA-binding transcription factor activity, RNA polymerase II-specific"/>
    <property type="evidence" value="ECO:0007669"/>
    <property type="project" value="TreeGrafter"/>
</dbReference>
<proteinExistence type="inferred from homology"/>
<comment type="caution">
    <text evidence="13">The sequence shown here is derived from an EMBL/GenBank/DDBJ whole genome shotgun (WGS) entry which is preliminary data.</text>
</comment>
<dbReference type="PROSITE" id="PS00028">
    <property type="entry name" value="ZINC_FINGER_C2H2_1"/>
    <property type="match status" value="1"/>
</dbReference>
<keyword evidence="4" id="KW-0677">Repeat</keyword>
<organism evidence="13 14">
    <name type="scientific">Leptocoma aspasia</name>
    <dbReference type="NCBI Taxonomy" id="2585812"/>
    <lineage>
        <taxon>Eukaryota</taxon>
        <taxon>Metazoa</taxon>
        <taxon>Chordata</taxon>
        <taxon>Craniata</taxon>
        <taxon>Vertebrata</taxon>
        <taxon>Euteleostomi</taxon>
        <taxon>Archelosauria</taxon>
        <taxon>Archosauria</taxon>
        <taxon>Dinosauria</taxon>
        <taxon>Saurischia</taxon>
        <taxon>Theropoda</taxon>
        <taxon>Coelurosauria</taxon>
        <taxon>Aves</taxon>
        <taxon>Neognathae</taxon>
        <taxon>Neoaves</taxon>
        <taxon>Telluraves</taxon>
        <taxon>Australaves</taxon>
        <taxon>Passeriformes</taxon>
        <taxon>Passeroidea</taxon>
        <taxon>Nectariniidae</taxon>
        <taxon>Leptocoma</taxon>
    </lineage>
</organism>
<evidence type="ECO:0000256" key="11">
    <source>
        <dbReference type="SAM" id="MobiDB-lite"/>
    </source>
</evidence>
<dbReference type="GO" id="GO:0005634">
    <property type="term" value="C:nucleus"/>
    <property type="evidence" value="ECO:0007669"/>
    <property type="project" value="UniProtKB-SubCell"/>
</dbReference>
<feature type="region of interest" description="Disordered" evidence="11">
    <location>
        <begin position="1"/>
        <end position="25"/>
    </location>
</feature>
<evidence type="ECO:0000256" key="5">
    <source>
        <dbReference type="ARBA" id="ARBA00022771"/>
    </source>
</evidence>
<keyword evidence="8" id="KW-0804">Transcription</keyword>
<dbReference type="FunFam" id="3.30.160.60:FF:002063">
    <property type="entry name" value="RB associated KRAB zinc finger"/>
    <property type="match status" value="1"/>
</dbReference>
<evidence type="ECO:0000256" key="7">
    <source>
        <dbReference type="ARBA" id="ARBA00023015"/>
    </source>
</evidence>
<evidence type="ECO:0000256" key="4">
    <source>
        <dbReference type="ARBA" id="ARBA00022737"/>
    </source>
</evidence>
<comment type="subcellular location">
    <subcellularLocation>
        <location evidence="1">Nucleus</location>
    </subcellularLocation>
</comment>
<dbReference type="SMART" id="SM00355">
    <property type="entry name" value="ZnF_C2H2"/>
    <property type="match status" value="2"/>
</dbReference>
<dbReference type="Proteomes" id="UP000558164">
    <property type="component" value="Unassembled WGS sequence"/>
</dbReference>
<feature type="domain" description="C2H2-type" evidence="12">
    <location>
        <begin position="56"/>
        <end position="78"/>
    </location>
</feature>
<dbReference type="EMBL" id="VXAX01006480">
    <property type="protein sequence ID" value="NXL79785.1"/>
    <property type="molecule type" value="Genomic_DNA"/>
</dbReference>
<evidence type="ECO:0000256" key="9">
    <source>
        <dbReference type="ARBA" id="ARBA00023242"/>
    </source>
</evidence>
<dbReference type="AlphaFoldDB" id="A0A7L0VL48"/>
<dbReference type="PANTHER" id="PTHR23226">
    <property type="entry name" value="ZINC FINGER AND SCAN DOMAIN-CONTAINING"/>
    <property type="match status" value="1"/>
</dbReference>
<evidence type="ECO:0000259" key="12">
    <source>
        <dbReference type="PROSITE" id="PS50157"/>
    </source>
</evidence>
<feature type="non-terminal residue" evidence="13">
    <location>
        <position position="1"/>
    </location>
</feature>
<keyword evidence="3" id="KW-0479">Metal-binding</keyword>
<keyword evidence="5 10" id="KW-0863">Zinc-finger</keyword>
<sequence length="78" mass="9011">ERPTLGRGGGQSLELGVHEQSQDEEKPHKCFECGKNFRWRSDLTVHQRSHTKKRPYECGECGKSFSQSSHLIVYQNIH</sequence>
<keyword evidence="6" id="KW-0862">Zinc</keyword>
<evidence type="ECO:0000313" key="13">
    <source>
        <dbReference type="EMBL" id="NXL79785.1"/>
    </source>
</evidence>
<comment type="similarity">
    <text evidence="2">Belongs to the krueppel C2H2-type zinc-finger protein family.</text>
</comment>
<dbReference type="Pfam" id="PF00096">
    <property type="entry name" value="zf-C2H2"/>
    <property type="match status" value="2"/>
</dbReference>
<evidence type="ECO:0000256" key="2">
    <source>
        <dbReference type="ARBA" id="ARBA00006991"/>
    </source>
</evidence>
<dbReference type="InterPro" id="IPR036236">
    <property type="entry name" value="Znf_C2H2_sf"/>
</dbReference>
<accession>A0A7L0VL48</accession>
<evidence type="ECO:0000256" key="3">
    <source>
        <dbReference type="ARBA" id="ARBA00022723"/>
    </source>
</evidence>